<dbReference type="STRING" id="52.CMC5_072520"/>
<dbReference type="PANTHER" id="PTHR43737:SF1">
    <property type="entry name" value="DUF1501 DOMAIN-CONTAINING PROTEIN"/>
    <property type="match status" value="1"/>
</dbReference>
<name>A0A0K1EQ23_CHOCO</name>
<dbReference type="PANTHER" id="PTHR43737">
    <property type="entry name" value="BLL7424 PROTEIN"/>
    <property type="match status" value="1"/>
</dbReference>
<keyword evidence="1" id="KW-0732">Signal</keyword>
<dbReference type="Pfam" id="PF07394">
    <property type="entry name" value="DUF1501"/>
    <property type="match status" value="1"/>
</dbReference>
<evidence type="ECO:0000313" key="3">
    <source>
        <dbReference type="Proteomes" id="UP000067626"/>
    </source>
</evidence>
<dbReference type="EMBL" id="CP012159">
    <property type="protein sequence ID" value="AKT43025.1"/>
    <property type="molecule type" value="Genomic_DNA"/>
</dbReference>
<organism evidence="2 3">
    <name type="scientific">Chondromyces crocatus</name>
    <dbReference type="NCBI Taxonomy" id="52"/>
    <lineage>
        <taxon>Bacteria</taxon>
        <taxon>Pseudomonadati</taxon>
        <taxon>Myxococcota</taxon>
        <taxon>Polyangia</taxon>
        <taxon>Polyangiales</taxon>
        <taxon>Polyangiaceae</taxon>
        <taxon>Chondromyces</taxon>
    </lineage>
</organism>
<dbReference type="RefSeq" id="WP_063796404.1">
    <property type="nucleotide sequence ID" value="NZ_CP012159.1"/>
</dbReference>
<feature type="chain" id="PRO_5005459793" description="Tat pathway signal protein" evidence="1">
    <location>
        <begin position="29"/>
        <end position="469"/>
    </location>
</feature>
<dbReference type="Proteomes" id="UP000067626">
    <property type="component" value="Chromosome"/>
</dbReference>
<gene>
    <name evidence="2" type="ORF">CMC5_072520</name>
</gene>
<keyword evidence="3" id="KW-1185">Reference proteome</keyword>
<sequence>MSKSVSRRQFLMRCGVLSAAGVPALRWAMNLGAIGTSAAISSTARADDGEDYRALVCVFLAGGNDCHNTLIPLDPANYDKYARLRGAIKIEQASLQATELVPSNAWTDGRRMALSPSLAPLKSLFDQGHMAMVMNVGPLLGPLTLAQYKQNIGVPAKLFSHNDQQSTWQSGGTEGMTTGWGGRMADLMLSGNGANGSMFTSISATGNSVFMSGRNVSQYQVSPSAGGAVKLLPVPSVGAAVDPAVIAAMSSQLQAPRGHLFEESHASVARRSIGTEAVLTDALAGVGDQALIAGNSLSAQLNLVARLIAARSALGVKRQVFFVSFGTFDLHAMAAEKQPILHGALASALKAFYDATVTMGVSANVTTFTASDFGRTLTNNGDGSDHGWGGYHFVMGDSVQPRSWFGQLPDVAVNGRHDVGQGRLLPAVSVDQYGATLARWMGTPASEMATVFPNIGRYESSDLGFMKST</sequence>
<protein>
    <recommendedName>
        <fullName evidence="4">Tat pathway signal protein</fullName>
    </recommendedName>
</protein>
<dbReference type="KEGG" id="ccro:CMC5_072520"/>
<proteinExistence type="predicted"/>
<evidence type="ECO:0008006" key="4">
    <source>
        <dbReference type="Google" id="ProtNLM"/>
    </source>
</evidence>
<accession>A0A0K1EQ23</accession>
<dbReference type="PROSITE" id="PS51318">
    <property type="entry name" value="TAT"/>
    <property type="match status" value="1"/>
</dbReference>
<dbReference type="OrthoDB" id="9779968at2"/>
<dbReference type="InterPro" id="IPR010869">
    <property type="entry name" value="DUF1501"/>
</dbReference>
<dbReference type="InterPro" id="IPR006311">
    <property type="entry name" value="TAT_signal"/>
</dbReference>
<evidence type="ECO:0000313" key="2">
    <source>
        <dbReference type="EMBL" id="AKT43025.1"/>
    </source>
</evidence>
<evidence type="ECO:0000256" key="1">
    <source>
        <dbReference type="SAM" id="SignalP"/>
    </source>
</evidence>
<dbReference type="AlphaFoldDB" id="A0A0K1EQ23"/>
<dbReference type="PATRIC" id="fig|52.7.peg.7967"/>
<reference evidence="2 3" key="1">
    <citation type="submission" date="2015-07" db="EMBL/GenBank/DDBJ databases">
        <title>Genome analysis of myxobacterium Chondromyces crocatus Cm c5 reveals a high potential for natural compound synthesis and the genetic basis for the loss of fruiting body formation.</title>
        <authorList>
            <person name="Zaburannyi N."/>
            <person name="Bunk B."/>
            <person name="Maier J."/>
            <person name="Overmann J."/>
            <person name="Mueller R."/>
        </authorList>
    </citation>
    <scope>NUCLEOTIDE SEQUENCE [LARGE SCALE GENOMIC DNA]</scope>
    <source>
        <strain evidence="2 3">Cm c5</strain>
    </source>
</reference>
<feature type="signal peptide" evidence="1">
    <location>
        <begin position="1"/>
        <end position="28"/>
    </location>
</feature>